<keyword evidence="3" id="KW-1185">Reference proteome</keyword>
<proteinExistence type="predicted"/>
<dbReference type="AlphaFoldDB" id="A0A0G4GFZ7"/>
<gene>
    <name evidence="2" type="ORF">Vbra_6231</name>
</gene>
<name>A0A0G4GFZ7_VITBC</name>
<feature type="compositionally biased region" description="Basic and acidic residues" evidence="1">
    <location>
        <begin position="202"/>
        <end position="217"/>
    </location>
</feature>
<protein>
    <submittedName>
        <fullName evidence="2">Uncharacterized protein</fullName>
    </submittedName>
</protein>
<evidence type="ECO:0000313" key="3">
    <source>
        <dbReference type="Proteomes" id="UP000041254"/>
    </source>
</evidence>
<dbReference type="InParanoid" id="A0A0G4GFZ7"/>
<evidence type="ECO:0000256" key="1">
    <source>
        <dbReference type="SAM" id="MobiDB-lite"/>
    </source>
</evidence>
<feature type="region of interest" description="Disordered" evidence="1">
    <location>
        <begin position="202"/>
        <end position="229"/>
    </location>
</feature>
<organism evidence="2 3">
    <name type="scientific">Vitrella brassicaformis (strain CCMP3155)</name>
    <dbReference type="NCBI Taxonomy" id="1169540"/>
    <lineage>
        <taxon>Eukaryota</taxon>
        <taxon>Sar</taxon>
        <taxon>Alveolata</taxon>
        <taxon>Colpodellida</taxon>
        <taxon>Vitrellaceae</taxon>
        <taxon>Vitrella</taxon>
    </lineage>
</organism>
<sequence>MVLKNGEWPSRLLSASRGGRRRCHPRGHRTSCSRKMAVVDISQRRWRRRRQGCECAQFSPRCPHSSVCSFHPSPHRRKEKWLSATFDWHRALRTGNSCSLQSLVNSGNGPISGIMSIADGHGDVKPMLQGERKSPLLTASNPTSTNHDKDASHTAPFVQQAALARRSCGGASVGSDPAAGRWCRLLLGTYYVERLPDASEETLQRVEERPEGVEERFPLSTVPQRPHGTRPEQIILKQEILEMTCAFCGEVYHISWDRVRKLLDISEQENEISWREEAPQAFAVVRGVVSDSLFAAACIAQQREGGAGGWCG</sequence>
<dbReference type="VEuPathDB" id="CryptoDB:Vbra_6231"/>
<dbReference type="Proteomes" id="UP000041254">
    <property type="component" value="Unassembled WGS sequence"/>
</dbReference>
<accession>A0A0G4GFZ7</accession>
<dbReference type="EMBL" id="CDMY01000648">
    <property type="protein sequence ID" value="CEM28271.1"/>
    <property type="molecule type" value="Genomic_DNA"/>
</dbReference>
<reference evidence="2 3" key="1">
    <citation type="submission" date="2014-11" db="EMBL/GenBank/DDBJ databases">
        <authorList>
            <person name="Zhu J."/>
            <person name="Qi W."/>
            <person name="Song R."/>
        </authorList>
    </citation>
    <scope>NUCLEOTIDE SEQUENCE [LARGE SCALE GENOMIC DNA]</scope>
</reference>
<evidence type="ECO:0000313" key="2">
    <source>
        <dbReference type="EMBL" id="CEM28271.1"/>
    </source>
</evidence>